<evidence type="ECO:0000256" key="1">
    <source>
        <dbReference type="SAM" id="Phobius"/>
    </source>
</evidence>
<dbReference type="Proteomes" id="UP001356170">
    <property type="component" value="Unassembled WGS sequence"/>
</dbReference>
<dbReference type="InterPro" id="IPR010982">
    <property type="entry name" value="Lambda_DNA-bd_dom_sf"/>
</dbReference>
<dbReference type="RefSeq" id="WP_331703925.1">
    <property type="nucleotide sequence ID" value="NZ_JAZHBO010000002.1"/>
</dbReference>
<keyword evidence="4" id="KW-1185">Reference proteome</keyword>
<dbReference type="InterPro" id="IPR025194">
    <property type="entry name" value="RodZ-like_C"/>
</dbReference>
<dbReference type="InterPro" id="IPR001387">
    <property type="entry name" value="Cro/C1-type_HTH"/>
</dbReference>
<feature type="domain" description="Cytoskeleton protein RodZ-like C-terminal" evidence="2">
    <location>
        <begin position="232"/>
        <end position="303"/>
    </location>
</feature>
<dbReference type="Pfam" id="PF13413">
    <property type="entry name" value="HTH_25"/>
    <property type="match status" value="1"/>
</dbReference>
<keyword evidence="1" id="KW-0812">Transmembrane</keyword>
<dbReference type="Pfam" id="PF13464">
    <property type="entry name" value="RodZ_C"/>
    <property type="match status" value="1"/>
</dbReference>
<keyword evidence="1" id="KW-0472">Membrane</keyword>
<keyword evidence="1" id="KW-1133">Transmembrane helix</keyword>
<evidence type="ECO:0000259" key="2">
    <source>
        <dbReference type="Pfam" id="PF13464"/>
    </source>
</evidence>
<comment type="caution">
    <text evidence="3">The sequence shown here is derived from an EMBL/GenBank/DDBJ whole genome shotgun (WGS) entry which is preliminary data.</text>
</comment>
<protein>
    <submittedName>
        <fullName evidence="3">RodZ domain-containing protein</fullName>
    </submittedName>
</protein>
<reference evidence="3 4" key="1">
    <citation type="submission" date="2024-01" db="EMBL/GenBank/DDBJ databases">
        <title>Novel species of the genus Luteimonas isolated from rivers.</title>
        <authorList>
            <person name="Lu H."/>
        </authorList>
    </citation>
    <scope>NUCLEOTIDE SEQUENCE [LARGE SCALE GENOMIC DNA]</scope>
    <source>
        <strain evidence="3 4">FXH3W</strain>
    </source>
</reference>
<accession>A0ABU7UZY9</accession>
<feature type="transmembrane region" description="Helical" evidence="1">
    <location>
        <begin position="110"/>
        <end position="131"/>
    </location>
</feature>
<dbReference type="CDD" id="cd00093">
    <property type="entry name" value="HTH_XRE"/>
    <property type="match status" value="1"/>
</dbReference>
<dbReference type="EMBL" id="JAZHBO010000002">
    <property type="protein sequence ID" value="MEF2155985.1"/>
    <property type="molecule type" value="Genomic_DNA"/>
</dbReference>
<dbReference type="PANTHER" id="PTHR34475:SF1">
    <property type="entry name" value="CYTOSKELETON PROTEIN RODZ"/>
    <property type="match status" value="1"/>
</dbReference>
<evidence type="ECO:0000313" key="3">
    <source>
        <dbReference type="EMBL" id="MEF2155985.1"/>
    </source>
</evidence>
<gene>
    <name evidence="3" type="ORF">V3390_07040</name>
</gene>
<evidence type="ECO:0000313" key="4">
    <source>
        <dbReference type="Proteomes" id="UP001356170"/>
    </source>
</evidence>
<name>A0ABU7UZY9_9GAMM</name>
<dbReference type="InterPro" id="IPR050400">
    <property type="entry name" value="Bact_Cytoskel_RodZ"/>
</dbReference>
<dbReference type="SUPFAM" id="SSF47413">
    <property type="entry name" value="lambda repressor-like DNA-binding domains"/>
    <property type="match status" value="1"/>
</dbReference>
<sequence length="315" mass="32552">MNSTAARELYQHAGLKLKLAREQSGQSIQELSDRTKLTPKVLRELEAGEGDIFSTPVYVRGQLRSYARALGVDIVPDIQQLMALDNPAPVLQVRETTTSTSRAVASAGQYALYFLVTALVAVPVISSLNLFRGETPQTRPLDGPAATAEAAQITEELPPAAMAQEPMVASTQPAGTATTAAATAAPATAAATGAPDPALAGFNANVGAMTPGPDSRQPIAASLTGLPSNGIVFRFNQDSWVKFIGPNGSVIEQGLQPAGTVKQFAVGQLGKARIGAAEQVQMIVNGQPADITGFTKGSVANLTIGTDGHPVAASR</sequence>
<organism evidence="3 4">
    <name type="scientific">Aquilutibacter rugosus</name>
    <dbReference type="NCBI Taxonomy" id="3115820"/>
    <lineage>
        <taxon>Bacteria</taxon>
        <taxon>Pseudomonadati</taxon>
        <taxon>Pseudomonadota</taxon>
        <taxon>Gammaproteobacteria</taxon>
        <taxon>Lysobacterales</taxon>
        <taxon>Lysobacteraceae</taxon>
        <taxon>Aquilutibacter</taxon>
    </lineage>
</organism>
<dbReference type="PANTHER" id="PTHR34475">
    <property type="match status" value="1"/>
</dbReference>
<proteinExistence type="predicted"/>
<dbReference type="Gene3D" id="1.10.260.40">
    <property type="entry name" value="lambda repressor-like DNA-binding domains"/>
    <property type="match status" value="1"/>
</dbReference>